<dbReference type="OrthoDB" id="9809450at2"/>
<organism evidence="2 3">
    <name type="scientific">Solidesulfovibrio carbinolicus</name>
    <dbReference type="NCBI Taxonomy" id="296842"/>
    <lineage>
        <taxon>Bacteria</taxon>
        <taxon>Pseudomonadati</taxon>
        <taxon>Thermodesulfobacteriota</taxon>
        <taxon>Desulfovibrionia</taxon>
        <taxon>Desulfovibrionales</taxon>
        <taxon>Desulfovibrionaceae</taxon>
        <taxon>Solidesulfovibrio</taxon>
    </lineage>
</organism>
<dbReference type="KEGG" id="dcb:C3Y92_20050"/>
<keyword evidence="3" id="KW-1185">Reference proteome</keyword>
<protein>
    <recommendedName>
        <fullName evidence="1">ABC transporter domain-containing protein</fullName>
    </recommendedName>
</protein>
<reference evidence="2 3" key="1">
    <citation type="submission" date="2018-02" db="EMBL/GenBank/DDBJ databases">
        <title>Genome sequence of Desulfovibrio carbinolicus DSM 3852.</title>
        <authorList>
            <person name="Wilbanks E."/>
            <person name="Skennerton C.T."/>
            <person name="Orphan V.J."/>
        </authorList>
    </citation>
    <scope>NUCLEOTIDE SEQUENCE [LARGE SCALE GENOMIC DNA]</scope>
    <source>
        <strain evidence="2 3">DSM 3852</strain>
        <plasmid evidence="3">pdcar1</plasmid>
    </source>
</reference>
<name>A0A4P6HS91_9BACT</name>
<dbReference type="Gene3D" id="3.40.50.300">
    <property type="entry name" value="P-loop containing nucleotide triphosphate hydrolases"/>
    <property type="match status" value="1"/>
</dbReference>
<dbReference type="SUPFAM" id="SSF52540">
    <property type="entry name" value="P-loop containing nucleoside triphosphate hydrolases"/>
    <property type="match status" value="1"/>
</dbReference>
<keyword evidence="2" id="KW-0614">Plasmid</keyword>
<dbReference type="InterPro" id="IPR003439">
    <property type="entry name" value="ABC_transporter-like_ATP-bd"/>
</dbReference>
<dbReference type="InterPro" id="IPR027417">
    <property type="entry name" value="P-loop_NTPase"/>
</dbReference>
<feature type="domain" description="ABC transporter" evidence="1">
    <location>
        <begin position="48"/>
        <end position="94"/>
    </location>
</feature>
<geneLocation type="plasmid" evidence="3">
    <name>pdcar1</name>
</geneLocation>
<dbReference type="GO" id="GO:0005524">
    <property type="term" value="F:ATP binding"/>
    <property type="evidence" value="ECO:0007669"/>
    <property type="project" value="InterPro"/>
</dbReference>
<accession>A0A4P6HS91</accession>
<dbReference type="Proteomes" id="UP000293296">
    <property type="component" value="Plasmid pDCAR1"/>
</dbReference>
<dbReference type="EMBL" id="CP026539">
    <property type="protein sequence ID" value="QAZ69584.1"/>
    <property type="molecule type" value="Genomic_DNA"/>
</dbReference>
<gene>
    <name evidence="2" type="ORF">C3Y92_20050</name>
</gene>
<dbReference type="PANTHER" id="PTHR46743:SF2">
    <property type="entry name" value="TEICHOIC ACIDS EXPORT ATP-BINDING PROTEIN TAGH"/>
    <property type="match status" value="1"/>
</dbReference>
<evidence type="ECO:0000313" key="3">
    <source>
        <dbReference type="Proteomes" id="UP000293296"/>
    </source>
</evidence>
<dbReference type="AlphaFoldDB" id="A0A4P6HS91"/>
<dbReference type="Pfam" id="PF00005">
    <property type="entry name" value="ABC_tran"/>
    <property type="match status" value="1"/>
</dbReference>
<evidence type="ECO:0000313" key="2">
    <source>
        <dbReference type="EMBL" id="QAZ69584.1"/>
    </source>
</evidence>
<proteinExistence type="predicted"/>
<sequence>MSFIRINNLSLEIPVFEKTSDAFANKMLNIALGGMISKLNNVATILALDDITLEINSGDSLALVGHNGAGKSTLLRVISGLFLPTLGSIEVEGNISSFLSVGMGMGLRSVRLR</sequence>
<dbReference type="GO" id="GO:0016887">
    <property type="term" value="F:ATP hydrolysis activity"/>
    <property type="evidence" value="ECO:0007669"/>
    <property type="project" value="InterPro"/>
</dbReference>
<evidence type="ECO:0000259" key="1">
    <source>
        <dbReference type="Pfam" id="PF00005"/>
    </source>
</evidence>
<dbReference type="InterPro" id="IPR050683">
    <property type="entry name" value="Bact_Polysacc_Export_ATP-bd"/>
</dbReference>
<dbReference type="PANTHER" id="PTHR46743">
    <property type="entry name" value="TEICHOIC ACIDS EXPORT ATP-BINDING PROTEIN TAGH"/>
    <property type="match status" value="1"/>
</dbReference>